<dbReference type="InterPro" id="IPR058031">
    <property type="entry name" value="AAA_lid_NorR"/>
</dbReference>
<dbReference type="PROSITE" id="PS00676">
    <property type="entry name" value="SIGMA54_INTERACT_2"/>
    <property type="match status" value="1"/>
</dbReference>
<dbReference type="InterPro" id="IPR003593">
    <property type="entry name" value="AAA+_ATPase"/>
</dbReference>
<evidence type="ECO:0000256" key="4">
    <source>
        <dbReference type="ARBA" id="ARBA00023015"/>
    </source>
</evidence>
<dbReference type="SMART" id="SM00382">
    <property type="entry name" value="AAA"/>
    <property type="match status" value="1"/>
</dbReference>
<dbReference type="PANTHER" id="PTHR32071:SF57">
    <property type="entry name" value="C4-DICARBOXYLATE TRANSPORT TRANSCRIPTIONAL REGULATORY PROTEIN DCTD"/>
    <property type="match status" value="1"/>
</dbReference>
<sequence>MEPSAPLLPVKLDFSIVLDLLDIPIHIIDSNGLLRYYNPAWGEFMRITAEVEVLGRHINDVLRQAAVGFFFSIEETEIGQSVTHFDQKMFNSVAIETLEHGKSVSMFTYSTKQNKLIVTSSPIYEDGKITYAITSVTDITEFSDTRDRLEDAVQKNKLISDELKLYRTQYSTSSIVGCSKAINDLRDMVGYVASTNATVLITGESGVGKEVLTNEIYNQSKRNNKPFIKVNCASIPEHLLESELFGYEKGAFTGASKAGKMGLIELANTGTLLLDEIGELPKALQPKLLRVLQEREIMRLGGTEGIPVDIRLIAATNQNLEEMVQQGLFRNDLYYRLSIIPIKIPPLRDRKEDIPVLAQHFLDKFNAKHGKMKRLTQGALSIMGEYDWPGNIRELENLLERLVIIGEERYITTTQIERILYTSERVHPAIDESSLTLKEMVDQFERSVLKNALESCGTTYKAAERLGTSQATVVRKAHAYGLKWK</sequence>
<dbReference type="FunFam" id="3.40.50.300:FF:000006">
    <property type="entry name" value="DNA-binding transcriptional regulator NtrC"/>
    <property type="match status" value="1"/>
</dbReference>
<dbReference type="GO" id="GO:0003677">
    <property type="term" value="F:DNA binding"/>
    <property type="evidence" value="ECO:0007669"/>
    <property type="project" value="UniProtKB-KW"/>
</dbReference>
<keyword evidence="5" id="KW-0238">DNA-binding</keyword>
<dbReference type="InterPro" id="IPR025662">
    <property type="entry name" value="Sigma_54_int_dom_ATP-bd_1"/>
</dbReference>
<evidence type="ECO:0000259" key="8">
    <source>
        <dbReference type="PROSITE" id="PS50045"/>
    </source>
</evidence>
<dbReference type="Gene3D" id="1.10.10.60">
    <property type="entry name" value="Homeodomain-like"/>
    <property type="match status" value="1"/>
</dbReference>
<keyword evidence="2" id="KW-0058">Aromatic hydrocarbons catabolism</keyword>
<dbReference type="PROSITE" id="PS00675">
    <property type="entry name" value="SIGMA54_INTERACT_1"/>
    <property type="match status" value="1"/>
</dbReference>
<evidence type="ECO:0000256" key="1">
    <source>
        <dbReference type="ARBA" id="ARBA00022741"/>
    </source>
</evidence>
<dbReference type="Pfam" id="PF18024">
    <property type="entry name" value="HTH_50"/>
    <property type="match status" value="1"/>
</dbReference>
<keyword evidence="4" id="KW-0805">Transcription regulation</keyword>
<protein>
    <recommendedName>
        <fullName evidence="7">HTH-type transcriptional regulatory protein TyrR</fullName>
    </recommendedName>
</protein>
<keyword evidence="3" id="KW-0067">ATP-binding</keyword>
<dbReference type="PROSITE" id="PS00688">
    <property type="entry name" value="SIGMA54_INTERACT_3"/>
    <property type="match status" value="1"/>
</dbReference>
<name>A0A644XLW9_9ZZZZ</name>
<evidence type="ECO:0000256" key="6">
    <source>
        <dbReference type="ARBA" id="ARBA00023163"/>
    </source>
</evidence>
<comment type="caution">
    <text evidence="9">The sequence shown here is derived from an EMBL/GenBank/DDBJ whole genome shotgun (WGS) entry which is preliminary data.</text>
</comment>
<dbReference type="CDD" id="cd00009">
    <property type="entry name" value="AAA"/>
    <property type="match status" value="1"/>
</dbReference>
<evidence type="ECO:0000256" key="3">
    <source>
        <dbReference type="ARBA" id="ARBA00022840"/>
    </source>
</evidence>
<dbReference type="Gene3D" id="3.40.50.300">
    <property type="entry name" value="P-loop containing nucleotide triphosphate hydrolases"/>
    <property type="match status" value="1"/>
</dbReference>
<dbReference type="Gene3D" id="3.30.450.20">
    <property type="entry name" value="PAS domain"/>
    <property type="match status" value="1"/>
</dbReference>
<evidence type="ECO:0000256" key="7">
    <source>
        <dbReference type="ARBA" id="ARBA00029500"/>
    </source>
</evidence>
<dbReference type="PANTHER" id="PTHR32071">
    <property type="entry name" value="TRANSCRIPTIONAL REGULATORY PROTEIN"/>
    <property type="match status" value="1"/>
</dbReference>
<gene>
    <name evidence="9" type="primary">norR_78</name>
    <name evidence="9" type="ORF">SDC9_63349</name>
</gene>
<dbReference type="Pfam" id="PF00158">
    <property type="entry name" value="Sigma54_activat"/>
    <property type="match status" value="1"/>
</dbReference>
<keyword evidence="6" id="KW-0804">Transcription</keyword>
<dbReference type="AlphaFoldDB" id="A0A644XLW9"/>
<dbReference type="GO" id="GO:0005524">
    <property type="term" value="F:ATP binding"/>
    <property type="evidence" value="ECO:0007669"/>
    <property type="project" value="UniProtKB-KW"/>
</dbReference>
<dbReference type="InterPro" id="IPR025943">
    <property type="entry name" value="Sigma_54_int_dom_ATP-bd_2"/>
</dbReference>
<dbReference type="EMBL" id="VSSQ01002708">
    <property type="protein sequence ID" value="MPM16967.1"/>
    <property type="molecule type" value="Genomic_DNA"/>
</dbReference>
<dbReference type="Gene3D" id="1.10.8.60">
    <property type="match status" value="1"/>
</dbReference>
<dbReference type="InterPro" id="IPR002078">
    <property type="entry name" value="Sigma_54_int"/>
</dbReference>
<evidence type="ECO:0000256" key="2">
    <source>
        <dbReference type="ARBA" id="ARBA00022797"/>
    </source>
</evidence>
<evidence type="ECO:0000256" key="5">
    <source>
        <dbReference type="ARBA" id="ARBA00023125"/>
    </source>
</evidence>
<evidence type="ECO:0000313" key="9">
    <source>
        <dbReference type="EMBL" id="MPM16967.1"/>
    </source>
</evidence>
<dbReference type="SUPFAM" id="SSF52540">
    <property type="entry name" value="P-loop containing nucleoside triphosphate hydrolases"/>
    <property type="match status" value="1"/>
</dbReference>
<dbReference type="InterPro" id="IPR035965">
    <property type="entry name" value="PAS-like_dom_sf"/>
</dbReference>
<dbReference type="GO" id="GO:0006355">
    <property type="term" value="P:regulation of DNA-templated transcription"/>
    <property type="evidence" value="ECO:0007669"/>
    <property type="project" value="InterPro"/>
</dbReference>
<feature type="domain" description="Sigma-54 factor interaction" evidence="8">
    <location>
        <begin position="175"/>
        <end position="404"/>
    </location>
</feature>
<proteinExistence type="predicted"/>
<dbReference type="SUPFAM" id="SSF46689">
    <property type="entry name" value="Homeodomain-like"/>
    <property type="match status" value="1"/>
</dbReference>
<reference evidence="9" key="1">
    <citation type="submission" date="2019-08" db="EMBL/GenBank/DDBJ databases">
        <authorList>
            <person name="Kucharzyk K."/>
            <person name="Murdoch R.W."/>
            <person name="Higgins S."/>
            <person name="Loffler F."/>
        </authorList>
    </citation>
    <scope>NUCLEOTIDE SEQUENCE</scope>
</reference>
<dbReference type="PROSITE" id="PS50045">
    <property type="entry name" value="SIGMA54_INTERACT_4"/>
    <property type="match status" value="1"/>
</dbReference>
<accession>A0A644XLW9</accession>
<dbReference type="InterPro" id="IPR030828">
    <property type="entry name" value="HTH_TyrR"/>
</dbReference>
<dbReference type="InterPro" id="IPR025944">
    <property type="entry name" value="Sigma_54_int_dom_CS"/>
</dbReference>
<keyword evidence="1" id="KW-0547">Nucleotide-binding</keyword>
<dbReference type="InterPro" id="IPR027417">
    <property type="entry name" value="P-loop_NTPase"/>
</dbReference>
<dbReference type="InterPro" id="IPR009057">
    <property type="entry name" value="Homeodomain-like_sf"/>
</dbReference>
<dbReference type="SUPFAM" id="SSF55785">
    <property type="entry name" value="PYP-like sensor domain (PAS domain)"/>
    <property type="match status" value="1"/>
</dbReference>
<dbReference type="Pfam" id="PF25601">
    <property type="entry name" value="AAA_lid_14"/>
    <property type="match status" value="1"/>
</dbReference>
<organism evidence="9">
    <name type="scientific">bioreactor metagenome</name>
    <dbReference type="NCBI Taxonomy" id="1076179"/>
    <lineage>
        <taxon>unclassified sequences</taxon>
        <taxon>metagenomes</taxon>
        <taxon>ecological metagenomes</taxon>
    </lineage>
</organism>